<comment type="subcellular location">
    <subcellularLocation>
        <location evidence="1">Membrane</location>
        <topology evidence="1">Multi-pass membrane protein</topology>
    </subcellularLocation>
</comment>
<evidence type="ECO:0000259" key="9">
    <source>
        <dbReference type="Pfam" id="PF13515"/>
    </source>
</evidence>
<dbReference type="EMBL" id="JAWDJX010000026">
    <property type="protein sequence ID" value="KAK3051444.1"/>
    <property type="molecule type" value="Genomic_DNA"/>
</dbReference>
<feature type="transmembrane region" description="Helical" evidence="6">
    <location>
        <begin position="573"/>
        <end position="593"/>
    </location>
</feature>
<evidence type="ECO:0000256" key="1">
    <source>
        <dbReference type="ARBA" id="ARBA00004141"/>
    </source>
</evidence>
<dbReference type="InterPro" id="IPR049453">
    <property type="entry name" value="Memb_transporter_dom"/>
</dbReference>
<evidence type="ECO:0000313" key="10">
    <source>
        <dbReference type="EMBL" id="KAK3051444.1"/>
    </source>
</evidence>
<keyword evidence="4 6" id="KW-0472">Membrane</keyword>
<protein>
    <recommendedName>
        <fullName evidence="12">ER transporter 6TM N-terminal domain-containing protein</fullName>
    </recommendedName>
</protein>
<feature type="transmembrane region" description="Helical" evidence="6">
    <location>
        <begin position="127"/>
        <end position="145"/>
    </location>
</feature>
<organism evidence="10 11">
    <name type="scientific">Extremus antarcticus</name>
    <dbReference type="NCBI Taxonomy" id="702011"/>
    <lineage>
        <taxon>Eukaryota</taxon>
        <taxon>Fungi</taxon>
        <taxon>Dikarya</taxon>
        <taxon>Ascomycota</taxon>
        <taxon>Pezizomycotina</taxon>
        <taxon>Dothideomycetes</taxon>
        <taxon>Dothideomycetidae</taxon>
        <taxon>Mycosphaerellales</taxon>
        <taxon>Extremaceae</taxon>
        <taxon>Extremus</taxon>
    </lineage>
</organism>
<feature type="domain" description="DUF2421" evidence="7">
    <location>
        <begin position="740"/>
        <end position="970"/>
    </location>
</feature>
<feature type="region of interest" description="Disordered" evidence="5">
    <location>
        <begin position="1"/>
        <end position="22"/>
    </location>
</feature>
<name>A0AAJ0G711_9PEZI</name>
<feature type="transmembrane region" description="Helical" evidence="6">
    <location>
        <begin position="165"/>
        <end position="183"/>
    </location>
</feature>
<feature type="transmembrane region" description="Helical" evidence="6">
    <location>
        <begin position="461"/>
        <end position="483"/>
    </location>
</feature>
<comment type="caution">
    <text evidence="10">The sequence shown here is derived from an EMBL/GenBank/DDBJ whole genome shotgun (WGS) entry which is preliminary data.</text>
</comment>
<feature type="transmembrane region" description="Helical" evidence="6">
    <location>
        <begin position="627"/>
        <end position="648"/>
    </location>
</feature>
<reference evidence="10" key="1">
    <citation type="submission" date="2023-04" db="EMBL/GenBank/DDBJ databases">
        <title>Black Yeasts Isolated from many extreme environments.</title>
        <authorList>
            <person name="Coleine C."/>
            <person name="Stajich J.E."/>
            <person name="Selbmann L."/>
        </authorList>
    </citation>
    <scope>NUCLEOTIDE SEQUENCE</scope>
    <source>
        <strain evidence="10">CCFEE 5312</strain>
    </source>
</reference>
<feature type="region of interest" description="Disordered" evidence="5">
    <location>
        <begin position="370"/>
        <end position="389"/>
    </location>
</feature>
<keyword evidence="3 6" id="KW-1133">Transmembrane helix</keyword>
<feature type="domain" description="Putative ER transporter 6TM N-terminal" evidence="8">
    <location>
        <begin position="98"/>
        <end position="415"/>
    </location>
</feature>
<dbReference type="Pfam" id="PF10334">
    <property type="entry name" value="BRE4"/>
    <property type="match status" value="1"/>
</dbReference>
<feature type="domain" description="Integral membrane bound transporter" evidence="9">
    <location>
        <begin position="599"/>
        <end position="735"/>
    </location>
</feature>
<feature type="transmembrane region" description="Helical" evidence="6">
    <location>
        <begin position="715"/>
        <end position="741"/>
    </location>
</feature>
<feature type="transmembrane region" description="Helical" evidence="6">
    <location>
        <begin position="654"/>
        <end position="671"/>
    </location>
</feature>
<gene>
    <name evidence="10" type="ORF">LTR09_007467</name>
</gene>
<dbReference type="Pfam" id="PF10337">
    <property type="entry name" value="ArAE_2_N"/>
    <property type="match status" value="1"/>
</dbReference>
<evidence type="ECO:0008006" key="12">
    <source>
        <dbReference type="Google" id="ProtNLM"/>
    </source>
</evidence>
<evidence type="ECO:0000256" key="6">
    <source>
        <dbReference type="SAM" id="Phobius"/>
    </source>
</evidence>
<feature type="compositionally biased region" description="Polar residues" evidence="5">
    <location>
        <begin position="10"/>
        <end position="22"/>
    </location>
</feature>
<dbReference type="Pfam" id="PF13515">
    <property type="entry name" value="FUSC_2"/>
    <property type="match status" value="1"/>
</dbReference>
<evidence type="ECO:0000256" key="5">
    <source>
        <dbReference type="SAM" id="MobiDB-lite"/>
    </source>
</evidence>
<evidence type="ECO:0000256" key="4">
    <source>
        <dbReference type="ARBA" id="ARBA00023136"/>
    </source>
</evidence>
<dbReference type="GO" id="GO:0016020">
    <property type="term" value="C:membrane"/>
    <property type="evidence" value="ECO:0007669"/>
    <property type="project" value="UniProtKB-SubCell"/>
</dbReference>
<keyword evidence="11" id="KW-1185">Reference proteome</keyword>
<sequence>MSPNSERDSATPNGKITHPTSPALTRVKQLWTKSGITWQLYKSMFKGALAPTITVAAFQANAWAQHYARINSTGPTSAGDGGPGTSGLASKGASTAPYNSSASAVAGVWLFVQIYAISVLRARMPQYLIPSIMAAVFANVAMTYAPQFSTMAQAEQFALHLLKAYLTGFGIAAATSLLIFPLTSRQVLFADMRSSIAGYRAALNANLAYLKSLEDTDMFAAQRTRTDGVKPTRSPEAADLVAKTQALSAINAKFAIDLPFAKREVAIGKLGPDDLQELYRRMRECAIPMIGLSCMSDIFERTSEERGWDRSVSFANATLEDASNESERTRIEYLNQWHELTKLLKEPFNSISEAIDGGFEHVSRTLQLTKAPKQTSSQDQEALGDQAKPGDTAFAGAFRAKIEEFQNSKQLMLRGWCKIHNIELPPGFFSDPSSKDFQAPTWMSAGPLTEERRRLRRQLMVLLYVEFLLYLMAKRLHALILVVDGLRASGKLSRSRLVVPGSKRLWKWFRSSLLHSQEAPEEDSTDFNDHSTSIELGQAFRKRKDPEHLPPQTGWEQLTDHLRSIPRFFSSPASLFGFRVAVAVMSLAIINYLQDTQVFFTKQRLFWAQIMTSIGMTPSAGQSLRTFILRVIGTFAAMILALVAYYIVDGHVGGVLVFFFLFLHIGNYIILTRPKLIPIGIISQVTITLIIGYELQVRKIGIEEATSNGQAYYPIWQLALIRLATVLGGLSIAYFFSIFPYPITEHSQLRKNLGSSLYLVANYYSIVHETVQVRLAGAEGDTTLKYSPGRKLEKSRQRIFIKCNALLGGLRTQSGFVKYDIPIGGRFPSELYTQIIADLQSVVNYISLISVASATFADMQLNDEEKLSSEWLRNFRRIILEAKMTSQSVATLLALLSASVTSGNPLPPYLRLPEPYSLSERLDAIDTDILSVRHIAEPGYASFAVIQIGTKCLVDDLKKVLQGVKQLVGELDFSYHVVSAADQSKAASREALFYKADEHDDVQSKED</sequence>
<dbReference type="InterPro" id="IPR018820">
    <property type="entry name" value="BRE4-related_DUF2421"/>
</dbReference>
<evidence type="ECO:0000313" key="11">
    <source>
        <dbReference type="Proteomes" id="UP001271007"/>
    </source>
</evidence>
<dbReference type="PANTHER" id="PTHR37994">
    <property type="entry name" value="ARAE_2_N DOMAIN-CONTAINING PROTEIN-RELATED"/>
    <property type="match status" value="1"/>
</dbReference>
<dbReference type="AlphaFoldDB" id="A0AAJ0G711"/>
<evidence type="ECO:0000259" key="8">
    <source>
        <dbReference type="Pfam" id="PF10337"/>
    </source>
</evidence>
<dbReference type="InterPro" id="IPR018823">
    <property type="entry name" value="ArAE_2_N"/>
</dbReference>
<keyword evidence="2 6" id="KW-0812">Transmembrane</keyword>
<feature type="transmembrane region" description="Helical" evidence="6">
    <location>
        <begin position="101"/>
        <end position="120"/>
    </location>
</feature>
<feature type="compositionally biased region" description="Polar residues" evidence="5">
    <location>
        <begin position="370"/>
        <end position="380"/>
    </location>
</feature>
<evidence type="ECO:0000256" key="2">
    <source>
        <dbReference type="ARBA" id="ARBA00022692"/>
    </source>
</evidence>
<proteinExistence type="predicted"/>
<dbReference type="Proteomes" id="UP001271007">
    <property type="component" value="Unassembled WGS sequence"/>
</dbReference>
<dbReference type="PANTHER" id="PTHR37994:SF4">
    <property type="entry name" value="ER TRANSPORTER 6TM N-TERMINAL DOMAIN-CONTAINING PROTEIN-RELATED"/>
    <property type="match status" value="1"/>
</dbReference>
<evidence type="ECO:0000256" key="3">
    <source>
        <dbReference type="ARBA" id="ARBA00022989"/>
    </source>
</evidence>
<accession>A0AAJ0G711</accession>
<evidence type="ECO:0000259" key="7">
    <source>
        <dbReference type="Pfam" id="PF10334"/>
    </source>
</evidence>